<comment type="caution">
    <text evidence="4">The sequence shown here is derived from an EMBL/GenBank/DDBJ whole genome shotgun (WGS) entry which is preliminary data.</text>
</comment>
<dbReference type="EMBL" id="JAQGDS010000001">
    <property type="protein sequence ID" value="KAJ6264185.1"/>
    <property type="molecule type" value="Genomic_DNA"/>
</dbReference>
<dbReference type="Proteomes" id="UP001221413">
    <property type="component" value="Unassembled WGS sequence"/>
</dbReference>
<dbReference type="GO" id="GO:0010960">
    <property type="term" value="P:magnesium ion homeostasis"/>
    <property type="evidence" value="ECO:0007669"/>
    <property type="project" value="InterPro"/>
</dbReference>
<dbReference type="Pfam" id="PF01595">
    <property type="entry name" value="CNNM"/>
    <property type="match status" value="1"/>
</dbReference>
<feature type="transmembrane region" description="Helical" evidence="2">
    <location>
        <begin position="259"/>
        <end position="278"/>
    </location>
</feature>
<dbReference type="AlphaFoldDB" id="A0AAD6J4R7"/>
<keyword evidence="5" id="KW-1185">Reference proteome</keyword>
<evidence type="ECO:0000313" key="5">
    <source>
        <dbReference type="Proteomes" id="UP001221413"/>
    </source>
</evidence>
<dbReference type="InterPro" id="IPR002550">
    <property type="entry name" value="CNNM"/>
</dbReference>
<dbReference type="PANTHER" id="PTHR12064:SF97">
    <property type="entry name" value="METAL TRANSPORTER CNNM-5"/>
    <property type="match status" value="1"/>
</dbReference>
<evidence type="ECO:0000313" key="4">
    <source>
        <dbReference type="EMBL" id="KAJ6264185.1"/>
    </source>
</evidence>
<gene>
    <name evidence="4" type="ORF">Dda_0328</name>
</gene>
<evidence type="ECO:0000256" key="2">
    <source>
        <dbReference type="SAM" id="Phobius"/>
    </source>
</evidence>
<name>A0AAD6J4R7_DREDA</name>
<reference evidence="4" key="1">
    <citation type="submission" date="2023-01" db="EMBL/GenBank/DDBJ databases">
        <title>The chitinases involved in constricting ring structure development in the nematode-trapping fungus Drechslerella dactyloides.</title>
        <authorList>
            <person name="Wang R."/>
            <person name="Zhang L."/>
            <person name="Tang P."/>
            <person name="Li S."/>
            <person name="Liang L."/>
        </authorList>
    </citation>
    <scope>NUCLEOTIDE SEQUENCE</scope>
    <source>
        <strain evidence="4">YMF1.00031</strain>
    </source>
</reference>
<organism evidence="4 5">
    <name type="scientific">Drechslerella dactyloides</name>
    <name type="common">Nematode-trapping fungus</name>
    <name type="synonym">Arthrobotrys dactyloides</name>
    <dbReference type="NCBI Taxonomy" id="74499"/>
    <lineage>
        <taxon>Eukaryota</taxon>
        <taxon>Fungi</taxon>
        <taxon>Dikarya</taxon>
        <taxon>Ascomycota</taxon>
        <taxon>Pezizomycotina</taxon>
        <taxon>Orbiliomycetes</taxon>
        <taxon>Orbiliales</taxon>
        <taxon>Orbiliaceae</taxon>
        <taxon>Drechslerella</taxon>
    </lineage>
</organism>
<keyword evidence="2" id="KW-0812">Transmembrane</keyword>
<feature type="domain" description="CNNM transmembrane" evidence="3">
    <location>
        <begin position="120"/>
        <end position="294"/>
    </location>
</feature>
<keyword evidence="1" id="KW-0677">Repeat</keyword>
<dbReference type="PANTHER" id="PTHR12064">
    <property type="entry name" value="METAL TRANSPORTER CNNM"/>
    <property type="match status" value="1"/>
</dbReference>
<keyword evidence="2" id="KW-0472">Membrane</keyword>
<feature type="transmembrane region" description="Helical" evidence="2">
    <location>
        <begin position="229"/>
        <end position="252"/>
    </location>
</feature>
<evidence type="ECO:0000259" key="3">
    <source>
        <dbReference type="Pfam" id="PF01595"/>
    </source>
</evidence>
<sequence length="646" mass="71771">MYCSRPTLHLPLRYNTLLQLLRRMATLHHPRRTSKPTLFLGLLLTHPLIAVFASPITNASSSLELLSHAPAFRVTAYADVVNHVAGSARAAEDGRVFHERSLSEKGVQAAVIVGLVIALAIVVAIASLVTAATLSVLSFNRCFLVAKRKRRAFADGIAFSASRIYLRVIADKGIAKEREYAAMVLELRKRPYSLICAFVFTGSAMAELIPLIISLIMQEISQGTVSGNLNAISIVIAVVLVIVFVELLPLGYTVRKALFVNKFLIRFAEVLLVIWYPITRPIDWLLGKLYQCTARPKKTGAQEPRFCNTEERFFRNEELTRFVELHVRSSEPDSGDVHKGVVEILKGAFKLQSMSVRGLMMGWRELHYICAVFAMDDIVTKDIGPSLYGCGLDGAVVLEVDDFDPLCQLDGEMVPLSGKKVKGCVHWTSFTSDIAMAESKAKFLTRDYMPVIYDCFEDLYTLFSILHHGRCKMALVVKSLLRTNEKGNGDVPSCPDYTVSKDKVYWSNQRQILAYAQPIGVISYQAMLKVIFAEISHSPQGLFDTMSRIMPERLTTQEKVAVVDDTSSTSGTGDDCDADGVKDERAEKAEKGVATGVFERVLRFGTRRRTGTLVYPRSPVSSTRGSLFDVMDGEWGTKENDREAKN</sequence>
<protein>
    <recommendedName>
        <fullName evidence="3">CNNM transmembrane domain-containing protein</fullName>
    </recommendedName>
</protein>
<dbReference type="GO" id="GO:0030026">
    <property type="term" value="P:intracellular manganese ion homeostasis"/>
    <property type="evidence" value="ECO:0007669"/>
    <property type="project" value="TreeGrafter"/>
</dbReference>
<feature type="transmembrane region" description="Helical" evidence="2">
    <location>
        <begin position="109"/>
        <end position="139"/>
    </location>
</feature>
<evidence type="ECO:0000256" key="1">
    <source>
        <dbReference type="ARBA" id="ARBA00022737"/>
    </source>
</evidence>
<dbReference type="GO" id="GO:0005737">
    <property type="term" value="C:cytoplasm"/>
    <property type="evidence" value="ECO:0007669"/>
    <property type="project" value="TreeGrafter"/>
</dbReference>
<keyword evidence="2" id="KW-1133">Transmembrane helix</keyword>
<feature type="transmembrane region" description="Helical" evidence="2">
    <location>
        <begin position="192"/>
        <end position="217"/>
    </location>
</feature>
<dbReference type="InterPro" id="IPR045095">
    <property type="entry name" value="ACDP"/>
</dbReference>
<proteinExistence type="predicted"/>
<accession>A0AAD6J4R7</accession>